<keyword evidence="4" id="KW-0406">Ion transport</keyword>
<dbReference type="GO" id="GO:0030288">
    <property type="term" value="C:outer membrane-bounded periplasmic space"/>
    <property type="evidence" value="ECO:0007669"/>
    <property type="project" value="TreeGrafter"/>
</dbReference>
<dbReference type="GO" id="GO:1901678">
    <property type="term" value="P:iron coordination entity transport"/>
    <property type="evidence" value="ECO:0007669"/>
    <property type="project" value="UniProtKB-ARBA"/>
</dbReference>
<dbReference type="InterPro" id="IPR051313">
    <property type="entry name" value="Bact_iron-sidero_bind"/>
</dbReference>
<dbReference type="PANTHER" id="PTHR30532">
    <property type="entry name" value="IRON III DICITRATE-BINDING PERIPLASMIC PROTEIN"/>
    <property type="match status" value="1"/>
</dbReference>
<dbReference type="Pfam" id="PF01497">
    <property type="entry name" value="Peripla_BP_2"/>
    <property type="match status" value="1"/>
</dbReference>
<evidence type="ECO:0000256" key="1">
    <source>
        <dbReference type="ARBA" id="ARBA00004196"/>
    </source>
</evidence>
<evidence type="ECO:0000256" key="4">
    <source>
        <dbReference type="ARBA" id="ARBA00022496"/>
    </source>
</evidence>
<dbReference type="Gene3D" id="3.40.50.1980">
    <property type="entry name" value="Nitrogenase molybdenum iron protein domain"/>
    <property type="match status" value="2"/>
</dbReference>
<evidence type="ECO:0000256" key="6">
    <source>
        <dbReference type="SAM" id="SignalP"/>
    </source>
</evidence>
<comment type="subcellular location">
    <subcellularLocation>
        <location evidence="1">Cell envelope</location>
    </subcellularLocation>
</comment>
<accession>A0A132BV58</accession>
<evidence type="ECO:0000313" key="9">
    <source>
        <dbReference type="Proteomes" id="UP000068382"/>
    </source>
</evidence>
<dbReference type="CDD" id="cd01140">
    <property type="entry name" value="FatB"/>
    <property type="match status" value="1"/>
</dbReference>
<comment type="similarity">
    <text evidence="2">Belongs to the bacterial solute-binding protein 8 family.</text>
</comment>
<keyword evidence="5 6" id="KW-0732">Signal</keyword>
<organism evidence="8 9">
    <name type="scientific">Tritonibacter horizontis</name>
    <dbReference type="NCBI Taxonomy" id="1768241"/>
    <lineage>
        <taxon>Bacteria</taxon>
        <taxon>Pseudomonadati</taxon>
        <taxon>Pseudomonadota</taxon>
        <taxon>Alphaproteobacteria</taxon>
        <taxon>Rhodobacterales</taxon>
        <taxon>Paracoccaceae</taxon>
        <taxon>Tritonibacter</taxon>
    </lineage>
</organism>
<dbReference type="OrthoDB" id="63946at2"/>
<dbReference type="PROSITE" id="PS50983">
    <property type="entry name" value="FE_B12_PBP"/>
    <property type="match status" value="1"/>
</dbReference>
<evidence type="ECO:0000256" key="2">
    <source>
        <dbReference type="ARBA" id="ARBA00008814"/>
    </source>
</evidence>
<sequence length="298" mass="31701">MFRSLACGAALLFAVSASAAETVSVETYRGEAVVPVKPQTLAVFDIAAIDTLSALGVEIAGAPENLFVDYLGPVADAAEDLGTLFEPDFEAIHALQPDLIIVGGRSSDQVEPMAKLAPAIDMTIWEDVVGQGLDRLATYGKIFNVEDKATALRASFDTQLSETRAAVADKGTGLIVLTNGPKISAYGKAGRFGWLHEAIDLPEAASEISDSTHGESISFEFIQTVNPDWLIVIDRLAAIGQPGDDARATLDNRLIHETTAWKQDQVIYLNASDIYISGGGIQSMMRTLADIEAGFKGN</sequence>
<keyword evidence="3" id="KW-0813">Transport</keyword>
<keyword evidence="4" id="KW-0410">Iron transport</keyword>
<feature type="domain" description="Fe/B12 periplasmic-binding" evidence="7">
    <location>
        <begin position="40"/>
        <end position="298"/>
    </location>
</feature>
<dbReference type="PATRIC" id="fig|1768241.3.peg.3658"/>
<dbReference type="RefSeq" id="WP_068246685.1">
    <property type="nucleotide sequence ID" value="NZ_LPUY01000092.1"/>
</dbReference>
<keyword evidence="4" id="KW-0408">Iron</keyword>
<name>A0A132BV58_9RHOB</name>
<protein>
    <submittedName>
        <fullName evidence="8">Putative ABC transporter solute-binding protein YclQ</fullName>
    </submittedName>
</protein>
<evidence type="ECO:0000259" key="7">
    <source>
        <dbReference type="PROSITE" id="PS50983"/>
    </source>
</evidence>
<dbReference type="SUPFAM" id="SSF53807">
    <property type="entry name" value="Helical backbone' metal receptor"/>
    <property type="match status" value="1"/>
</dbReference>
<feature type="signal peptide" evidence="6">
    <location>
        <begin position="1"/>
        <end position="19"/>
    </location>
</feature>
<evidence type="ECO:0000313" key="8">
    <source>
        <dbReference type="EMBL" id="KUP91620.1"/>
    </source>
</evidence>
<dbReference type="Proteomes" id="UP000068382">
    <property type="component" value="Unassembled WGS sequence"/>
</dbReference>
<reference evidence="8 9" key="1">
    <citation type="submission" date="2015-12" db="EMBL/GenBank/DDBJ databases">
        <title>Genome sequence of the marine Rhodobacteraceae strain O3.65, Candidatus Tritonibacter horizontis.</title>
        <authorList>
            <person name="Poehlein A."/>
            <person name="Giebel H.A."/>
            <person name="Voget S."/>
            <person name="Brinkhoff T."/>
        </authorList>
    </citation>
    <scope>NUCLEOTIDE SEQUENCE [LARGE SCALE GENOMIC DNA]</scope>
    <source>
        <strain evidence="8 9">O3.65</strain>
    </source>
</reference>
<proteinExistence type="inferred from homology"/>
<feature type="chain" id="PRO_5007288605" evidence="6">
    <location>
        <begin position="20"/>
        <end position="298"/>
    </location>
</feature>
<dbReference type="InterPro" id="IPR002491">
    <property type="entry name" value="ABC_transptr_periplasmic_BD"/>
</dbReference>
<dbReference type="InterPro" id="IPR033870">
    <property type="entry name" value="FatB"/>
</dbReference>
<gene>
    <name evidence="8" type="primary">yclQ</name>
    <name evidence="8" type="ORF">TRIHO_35050</name>
</gene>
<dbReference type="AlphaFoldDB" id="A0A132BV58"/>
<dbReference type="EMBL" id="LPUY01000092">
    <property type="protein sequence ID" value="KUP91620.1"/>
    <property type="molecule type" value="Genomic_DNA"/>
</dbReference>
<dbReference type="PANTHER" id="PTHR30532:SF28">
    <property type="entry name" value="PETROBACTIN-BINDING PROTEIN YCLQ"/>
    <property type="match status" value="1"/>
</dbReference>
<evidence type="ECO:0000256" key="3">
    <source>
        <dbReference type="ARBA" id="ARBA00022448"/>
    </source>
</evidence>
<keyword evidence="9" id="KW-1185">Reference proteome</keyword>
<evidence type="ECO:0000256" key="5">
    <source>
        <dbReference type="ARBA" id="ARBA00022729"/>
    </source>
</evidence>
<comment type="caution">
    <text evidence="8">The sequence shown here is derived from an EMBL/GenBank/DDBJ whole genome shotgun (WGS) entry which is preliminary data.</text>
</comment>